<name>A0A8J3SIZ9_9ACTN</name>
<feature type="compositionally biased region" description="Low complexity" evidence="1">
    <location>
        <begin position="26"/>
        <end position="40"/>
    </location>
</feature>
<evidence type="ECO:0000256" key="1">
    <source>
        <dbReference type="SAM" id="MobiDB-lite"/>
    </source>
</evidence>
<keyword evidence="3" id="KW-1185">Reference proteome</keyword>
<feature type="compositionally biased region" description="Basic and acidic residues" evidence="1">
    <location>
        <begin position="1"/>
        <end position="11"/>
    </location>
</feature>
<dbReference type="Pfam" id="PF10009">
    <property type="entry name" value="DUF2252"/>
    <property type="match status" value="1"/>
</dbReference>
<gene>
    <name evidence="2" type="ORF">Psi01_47990</name>
</gene>
<accession>A0A8J3SIZ9</accession>
<feature type="compositionally biased region" description="Basic and acidic residues" evidence="1">
    <location>
        <begin position="42"/>
        <end position="62"/>
    </location>
</feature>
<sequence>MSGQRQQEETRNAAGNGGRERPRPVPEAVKAPAERAAAARAARKEIPRREHARWEPPGDRVDPITHLAAQEADRVPWLLPVRHMRMAESPFAFFRGAAAPMAADLAGTPVTGITVQLCGDAHLANFGTFASPERRQVFDLNDFDETLPGPWEWDVKRLAASFVVAGRDNGFKDAESRAAAVQGVTAYRTAMSTFASSSVLDVWYAQASLDLIKSMLVVDRYRKQFARAEKKARQRTSARALTRLTEQVEGSLQIRSDPPLLVPLREVRDGETRETFRRYVEESFTGYLASLPRDRRHVLSHFRMIDMALKVVGVGSVGTRCFIALMQGHDHDEPLFLQVKEAGPSVLEAHLPPSEFPHRGQRVVEGQRLMQASSDIFLGWSTGPQRDYYWRQLHDMKGAAEVTEMNPGQLGRYATLCGWTLAHGHARSGDAIAIAAYLGSGDTFAEAVGDFAVAYADQTERDYTAFVEAVKDGRIDADPGTAHAAFG</sequence>
<dbReference type="InterPro" id="IPR018721">
    <property type="entry name" value="DUF2252"/>
</dbReference>
<dbReference type="PANTHER" id="PTHR39441:SF1">
    <property type="entry name" value="DUF2252 DOMAIN-CONTAINING PROTEIN"/>
    <property type="match status" value="1"/>
</dbReference>
<feature type="region of interest" description="Disordered" evidence="1">
    <location>
        <begin position="1"/>
        <end position="62"/>
    </location>
</feature>
<evidence type="ECO:0000313" key="2">
    <source>
        <dbReference type="EMBL" id="GIH94169.1"/>
    </source>
</evidence>
<comment type="caution">
    <text evidence="2">The sequence shown here is derived from an EMBL/GenBank/DDBJ whole genome shotgun (WGS) entry which is preliminary data.</text>
</comment>
<organism evidence="2 3">
    <name type="scientific">Planobispora siamensis</name>
    <dbReference type="NCBI Taxonomy" id="936338"/>
    <lineage>
        <taxon>Bacteria</taxon>
        <taxon>Bacillati</taxon>
        <taxon>Actinomycetota</taxon>
        <taxon>Actinomycetes</taxon>
        <taxon>Streptosporangiales</taxon>
        <taxon>Streptosporangiaceae</taxon>
        <taxon>Planobispora</taxon>
    </lineage>
</organism>
<evidence type="ECO:0008006" key="4">
    <source>
        <dbReference type="Google" id="ProtNLM"/>
    </source>
</evidence>
<dbReference type="Proteomes" id="UP000619788">
    <property type="component" value="Unassembled WGS sequence"/>
</dbReference>
<protein>
    <recommendedName>
        <fullName evidence="4">DUF2252 domain-containing protein</fullName>
    </recommendedName>
</protein>
<dbReference type="AlphaFoldDB" id="A0A8J3SIZ9"/>
<dbReference type="RefSeq" id="WP_204066311.1">
    <property type="nucleotide sequence ID" value="NZ_BOOJ01000038.1"/>
</dbReference>
<evidence type="ECO:0000313" key="3">
    <source>
        <dbReference type="Proteomes" id="UP000619788"/>
    </source>
</evidence>
<proteinExistence type="predicted"/>
<dbReference type="PANTHER" id="PTHR39441">
    <property type="entry name" value="DUF2252 DOMAIN-CONTAINING PROTEIN"/>
    <property type="match status" value="1"/>
</dbReference>
<reference evidence="2 3" key="1">
    <citation type="submission" date="2021-01" db="EMBL/GenBank/DDBJ databases">
        <title>Whole genome shotgun sequence of Planobispora siamensis NBRC 107568.</title>
        <authorList>
            <person name="Komaki H."/>
            <person name="Tamura T."/>
        </authorList>
    </citation>
    <scope>NUCLEOTIDE SEQUENCE [LARGE SCALE GENOMIC DNA]</scope>
    <source>
        <strain evidence="2 3">NBRC 107568</strain>
    </source>
</reference>
<dbReference type="EMBL" id="BOOJ01000038">
    <property type="protein sequence ID" value="GIH94169.1"/>
    <property type="molecule type" value="Genomic_DNA"/>
</dbReference>